<proteinExistence type="predicted"/>
<keyword evidence="2" id="KW-1185">Reference proteome</keyword>
<comment type="caution">
    <text evidence="1">The sequence shown here is derived from an EMBL/GenBank/DDBJ whole genome shotgun (WGS) entry which is preliminary data.</text>
</comment>
<organism evidence="1 2">
    <name type="scientific">Ceratopteris richardii</name>
    <name type="common">Triangle waterfern</name>
    <dbReference type="NCBI Taxonomy" id="49495"/>
    <lineage>
        <taxon>Eukaryota</taxon>
        <taxon>Viridiplantae</taxon>
        <taxon>Streptophyta</taxon>
        <taxon>Embryophyta</taxon>
        <taxon>Tracheophyta</taxon>
        <taxon>Polypodiopsida</taxon>
        <taxon>Polypodiidae</taxon>
        <taxon>Polypodiales</taxon>
        <taxon>Pteridineae</taxon>
        <taxon>Pteridaceae</taxon>
        <taxon>Parkerioideae</taxon>
        <taxon>Ceratopteris</taxon>
    </lineage>
</organism>
<evidence type="ECO:0000313" key="1">
    <source>
        <dbReference type="EMBL" id="KAH7373443.1"/>
    </source>
</evidence>
<dbReference type="AlphaFoldDB" id="A0A8T2SVY9"/>
<sequence length="114" mass="13009">MVILIVKVYIICTLFTSKQRRIDGAIMQTSPIFMVKHRNTLQYNTNRNDVKDEKLKRLQSDNVADEIGSFRTHGSVGMDVDETVFNELMSCLHVLDLCMDNQSSANKTALRLSK</sequence>
<dbReference type="Proteomes" id="UP000825935">
    <property type="component" value="Chromosome 17"/>
</dbReference>
<name>A0A8T2SVY9_CERRI</name>
<accession>A0A8T2SVY9</accession>
<dbReference type="EMBL" id="CM035422">
    <property type="protein sequence ID" value="KAH7373443.1"/>
    <property type="molecule type" value="Genomic_DNA"/>
</dbReference>
<reference evidence="1" key="1">
    <citation type="submission" date="2021-08" db="EMBL/GenBank/DDBJ databases">
        <title>WGS assembly of Ceratopteris richardii.</title>
        <authorList>
            <person name="Marchant D.B."/>
            <person name="Chen G."/>
            <person name="Jenkins J."/>
            <person name="Shu S."/>
            <person name="Leebens-Mack J."/>
            <person name="Grimwood J."/>
            <person name="Schmutz J."/>
            <person name="Soltis P."/>
            <person name="Soltis D."/>
            <person name="Chen Z.-H."/>
        </authorList>
    </citation>
    <scope>NUCLEOTIDE SEQUENCE</scope>
    <source>
        <strain evidence="1">Whitten #5841</strain>
        <tissue evidence="1">Leaf</tissue>
    </source>
</reference>
<protein>
    <submittedName>
        <fullName evidence="1">Uncharacterized protein</fullName>
    </submittedName>
</protein>
<evidence type="ECO:0000313" key="2">
    <source>
        <dbReference type="Proteomes" id="UP000825935"/>
    </source>
</evidence>
<gene>
    <name evidence="1" type="ORF">KP509_17G056100</name>
</gene>